<dbReference type="GO" id="GO:0005886">
    <property type="term" value="C:plasma membrane"/>
    <property type="evidence" value="ECO:0007669"/>
    <property type="project" value="TreeGrafter"/>
</dbReference>
<keyword evidence="11 13" id="KW-0443">Lipid metabolism</keyword>
<comment type="similarity">
    <text evidence="13">Belongs to the LpxK family.</text>
</comment>
<comment type="pathway">
    <text evidence="2 13">Glycolipid biosynthesis; lipid IV(A) biosynthesis; lipid IV(A) from (3R)-3-hydroxytetradecanoyl-[acyl-carrier-protein] and UDP-N-acetyl-alpha-D-glucosamine: step 6/6.</text>
</comment>
<keyword evidence="7 13" id="KW-0808">Transferase</keyword>
<evidence type="ECO:0000256" key="4">
    <source>
        <dbReference type="ARBA" id="ARBA00016436"/>
    </source>
</evidence>
<evidence type="ECO:0000256" key="5">
    <source>
        <dbReference type="ARBA" id="ARBA00022516"/>
    </source>
</evidence>
<dbReference type="HAMAP" id="MF_00409">
    <property type="entry name" value="LpxK"/>
    <property type="match status" value="1"/>
</dbReference>
<gene>
    <name evidence="13" type="primary">lpxK</name>
    <name evidence="14" type="ORF">J3R75_003369</name>
</gene>
<evidence type="ECO:0000256" key="9">
    <source>
        <dbReference type="ARBA" id="ARBA00022777"/>
    </source>
</evidence>
<dbReference type="InterPro" id="IPR003758">
    <property type="entry name" value="LpxK"/>
</dbReference>
<evidence type="ECO:0000256" key="6">
    <source>
        <dbReference type="ARBA" id="ARBA00022556"/>
    </source>
</evidence>
<proteinExistence type="inferred from homology"/>
<dbReference type="GO" id="GO:0009245">
    <property type="term" value="P:lipid A biosynthetic process"/>
    <property type="evidence" value="ECO:0007669"/>
    <property type="project" value="UniProtKB-UniRule"/>
</dbReference>
<dbReference type="GO" id="GO:0009029">
    <property type="term" value="F:lipid-A 4'-kinase activity"/>
    <property type="evidence" value="ECO:0007669"/>
    <property type="project" value="UniProtKB-UniRule"/>
</dbReference>
<keyword evidence="10 13" id="KW-0067">ATP-binding</keyword>
<dbReference type="Proteomes" id="UP001238163">
    <property type="component" value="Unassembled WGS sequence"/>
</dbReference>
<dbReference type="GO" id="GO:0005524">
    <property type="term" value="F:ATP binding"/>
    <property type="evidence" value="ECO:0007669"/>
    <property type="project" value="UniProtKB-UniRule"/>
</dbReference>
<protein>
    <recommendedName>
        <fullName evidence="4 13">Tetraacyldisaccharide 4'-kinase</fullName>
        <ecNumber evidence="3 13">2.7.1.130</ecNumber>
    </recommendedName>
    <alternativeName>
        <fullName evidence="12 13">Lipid A 4'-kinase</fullName>
    </alternativeName>
</protein>
<comment type="catalytic activity">
    <reaction evidence="13">
        <text>a lipid A disaccharide + ATP = a lipid IVA + ADP + H(+)</text>
        <dbReference type="Rhea" id="RHEA:67840"/>
        <dbReference type="ChEBI" id="CHEBI:15378"/>
        <dbReference type="ChEBI" id="CHEBI:30616"/>
        <dbReference type="ChEBI" id="CHEBI:176343"/>
        <dbReference type="ChEBI" id="CHEBI:176425"/>
        <dbReference type="ChEBI" id="CHEBI:456216"/>
        <dbReference type="EC" id="2.7.1.130"/>
    </reaction>
</comment>
<organism evidence="14 15">
    <name type="scientific">Oligosphaera ethanolica</name>
    <dbReference type="NCBI Taxonomy" id="760260"/>
    <lineage>
        <taxon>Bacteria</taxon>
        <taxon>Pseudomonadati</taxon>
        <taxon>Lentisphaerota</taxon>
        <taxon>Oligosphaeria</taxon>
        <taxon>Oligosphaerales</taxon>
        <taxon>Oligosphaeraceae</taxon>
        <taxon>Oligosphaera</taxon>
    </lineage>
</organism>
<keyword evidence="9 13" id="KW-0418">Kinase</keyword>
<keyword evidence="15" id="KW-1185">Reference proteome</keyword>
<dbReference type="PANTHER" id="PTHR42724:SF1">
    <property type="entry name" value="TETRAACYLDISACCHARIDE 4'-KINASE, MITOCHONDRIAL-RELATED"/>
    <property type="match status" value="1"/>
</dbReference>
<feature type="binding site" evidence="13">
    <location>
        <begin position="73"/>
        <end position="80"/>
    </location>
    <ligand>
        <name>ATP</name>
        <dbReference type="ChEBI" id="CHEBI:30616"/>
    </ligand>
</feature>
<evidence type="ECO:0000313" key="15">
    <source>
        <dbReference type="Proteomes" id="UP001238163"/>
    </source>
</evidence>
<keyword evidence="5 13" id="KW-0444">Lipid biosynthesis</keyword>
<dbReference type="GO" id="GO:0009244">
    <property type="term" value="P:lipopolysaccharide core region biosynthetic process"/>
    <property type="evidence" value="ECO:0007669"/>
    <property type="project" value="TreeGrafter"/>
</dbReference>
<evidence type="ECO:0000256" key="2">
    <source>
        <dbReference type="ARBA" id="ARBA00004870"/>
    </source>
</evidence>
<evidence type="ECO:0000256" key="8">
    <source>
        <dbReference type="ARBA" id="ARBA00022741"/>
    </source>
</evidence>
<dbReference type="Pfam" id="PF02606">
    <property type="entry name" value="LpxK"/>
    <property type="match status" value="1"/>
</dbReference>
<dbReference type="SUPFAM" id="SSF52540">
    <property type="entry name" value="P-loop containing nucleoside triphosphate hydrolases"/>
    <property type="match status" value="1"/>
</dbReference>
<dbReference type="RefSeq" id="WP_307263797.1">
    <property type="nucleotide sequence ID" value="NZ_JAUSVL010000001.1"/>
</dbReference>
<keyword evidence="8 13" id="KW-0547">Nucleotide-binding</keyword>
<evidence type="ECO:0000313" key="14">
    <source>
        <dbReference type="EMBL" id="MDQ0291262.1"/>
    </source>
</evidence>
<name>A0AAE3VIC2_9BACT</name>
<evidence type="ECO:0000256" key="13">
    <source>
        <dbReference type="HAMAP-Rule" id="MF_00409"/>
    </source>
</evidence>
<dbReference type="NCBIfam" id="TIGR00682">
    <property type="entry name" value="lpxK"/>
    <property type="match status" value="1"/>
</dbReference>
<dbReference type="InterPro" id="IPR027417">
    <property type="entry name" value="P-loop_NTPase"/>
</dbReference>
<evidence type="ECO:0000256" key="11">
    <source>
        <dbReference type="ARBA" id="ARBA00023098"/>
    </source>
</evidence>
<evidence type="ECO:0000256" key="1">
    <source>
        <dbReference type="ARBA" id="ARBA00002274"/>
    </source>
</evidence>
<evidence type="ECO:0000256" key="3">
    <source>
        <dbReference type="ARBA" id="ARBA00012071"/>
    </source>
</evidence>
<evidence type="ECO:0000256" key="10">
    <source>
        <dbReference type="ARBA" id="ARBA00022840"/>
    </source>
</evidence>
<dbReference type="EC" id="2.7.1.130" evidence="3 13"/>
<comment type="function">
    <text evidence="1 13">Transfers the gamma-phosphate of ATP to the 4'-position of a tetraacyldisaccharide 1-phosphate intermediate (termed DS-1-P) to form tetraacyldisaccharide 1,4'-bis-phosphate (lipid IVA).</text>
</comment>
<comment type="caution">
    <text evidence="14">The sequence shown here is derived from an EMBL/GenBank/DDBJ whole genome shotgun (WGS) entry which is preliminary data.</text>
</comment>
<dbReference type="PANTHER" id="PTHR42724">
    <property type="entry name" value="TETRAACYLDISACCHARIDE 4'-KINASE"/>
    <property type="match status" value="1"/>
</dbReference>
<dbReference type="AlphaFoldDB" id="A0AAE3VIC2"/>
<keyword evidence="6 13" id="KW-0441">Lipid A biosynthesis</keyword>
<accession>A0AAE3VIC2</accession>
<reference evidence="14" key="1">
    <citation type="submission" date="2023-07" db="EMBL/GenBank/DDBJ databases">
        <title>Genomic Encyclopedia of Type Strains, Phase IV (KMG-IV): sequencing the most valuable type-strain genomes for metagenomic binning, comparative biology and taxonomic classification.</title>
        <authorList>
            <person name="Goeker M."/>
        </authorList>
    </citation>
    <scope>NUCLEOTIDE SEQUENCE</scope>
    <source>
        <strain evidence="14">DSM 24202</strain>
    </source>
</reference>
<evidence type="ECO:0000256" key="7">
    <source>
        <dbReference type="ARBA" id="ARBA00022679"/>
    </source>
</evidence>
<evidence type="ECO:0000256" key="12">
    <source>
        <dbReference type="ARBA" id="ARBA00029757"/>
    </source>
</evidence>
<sequence>MSLRDILERTEQYTVEIINGRNRNRLDRCYRVFLFLLSRAYRNVVQLRLTLFDNLLLRQHVLGCFVVSVGNLTVGGTGKTPVVELLSRTLAGRGRRVAILSRGYRSKPRPFWERLRARLLNEQDGVPPKVVSDGRGVLLDSSQAGDEPYMLARNLVARNGSMGVAVVVDKDRVKGGKYAINHFQADTLILDDGFQYLRLRPWINILLVDSTNPFHNHEALPCGLLREPIKNLRRADYIFLTKSNGGTHLRHLRRFFRRCNPRAEIIECNHEPCYLQHVLTDERQELAVLSGRRVAAISAIAVPESFENYLTALGGEIVYRKRFVDHHRYHERELLDFCAEAVRQGAEYLVTTEKDAVRLPPLPVDIPPFYFLRVEIKILSGLDAFHKCITRICLS</sequence>
<dbReference type="EMBL" id="JAUSVL010000001">
    <property type="protein sequence ID" value="MDQ0291262.1"/>
    <property type="molecule type" value="Genomic_DNA"/>
</dbReference>